<comment type="caution">
    <text evidence="3">The sequence shown here is derived from an EMBL/GenBank/DDBJ whole genome shotgun (WGS) entry which is preliminary data.</text>
</comment>
<evidence type="ECO:0000256" key="1">
    <source>
        <dbReference type="SAM" id="MobiDB-lite"/>
    </source>
</evidence>
<dbReference type="Proteomes" id="UP000664349">
    <property type="component" value="Unassembled WGS sequence"/>
</dbReference>
<accession>A0ABS3GI62</accession>
<evidence type="ECO:0000259" key="2">
    <source>
        <dbReference type="Pfam" id="PF23843"/>
    </source>
</evidence>
<protein>
    <recommendedName>
        <fullName evidence="2">DUF7210 domain-containing protein</fullName>
    </recommendedName>
</protein>
<sequence length="64" mass="6839">MAGHKQSVRLVQAHKNAGTELPAGSVLVVVESTAEWLFRHGIAEPDNGPATPPQPPQSTQENKQ</sequence>
<feature type="domain" description="DUF7210" evidence="2">
    <location>
        <begin position="7"/>
        <end position="43"/>
    </location>
</feature>
<name>A0ABS3GI62_9NEIS</name>
<evidence type="ECO:0000313" key="3">
    <source>
        <dbReference type="EMBL" id="MBO0414737.1"/>
    </source>
</evidence>
<gene>
    <name evidence="3" type="ORF">J1C50_04370</name>
</gene>
<evidence type="ECO:0000313" key="4">
    <source>
        <dbReference type="Proteomes" id="UP000664349"/>
    </source>
</evidence>
<dbReference type="RefSeq" id="WP_200122397.1">
    <property type="nucleotide sequence ID" value="NZ_JAEILV010000003.1"/>
</dbReference>
<organism evidence="3 4">
    <name type="scientific">Chromobacterium haemolyticum</name>
    <dbReference type="NCBI Taxonomy" id="394935"/>
    <lineage>
        <taxon>Bacteria</taxon>
        <taxon>Pseudomonadati</taxon>
        <taxon>Pseudomonadota</taxon>
        <taxon>Betaproteobacteria</taxon>
        <taxon>Neisseriales</taxon>
        <taxon>Chromobacteriaceae</taxon>
        <taxon>Chromobacterium</taxon>
    </lineage>
</organism>
<dbReference type="InterPro" id="IPR055634">
    <property type="entry name" value="DUF7210"/>
</dbReference>
<dbReference type="Pfam" id="PF23843">
    <property type="entry name" value="DUF7210"/>
    <property type="match status" value="1"/>
</dbReference>
<proteinExistence type="predicted"/>
<feature type="region of interest" description="Disordered" evidence="1">
    <location>
        <begin position="40"/>
        <end position="64"/>
    </location>
</feature>
<keyword evidence="4" id="KW-1185">Reference proteome</keyword>
<reference evidence="3 4" key="1">
    <citation type="submission" date="2021-03" db="EMBL/GenBank/DDBJ databases">
        <title>First Case of infection caused by Chromobacterium haemolyticum derived from water in China.</title>
        <authorList>
            <person name="Chen J."/>
            <person name="Liu C."/>
        </authorList>
    </citation>
    <scope>NUCLEOTIDE SEQUENCE [LARGE SCALE GENOMIC DNA]</scope>
    <source>
        <strain evidence="3 4">WJ-5</strain>
    </source>
</reference>
<dbReference type="EMBL" id="JAFLRD010000003">
    <property type="protein sequence ID" value="MBO0414737.1"/>
    <property type="molecule type" value="Genomic_DNA"/>
</dbReference>